<accession>A0ABT0S8N0</accession>
<dbReference type="Gene3D" id="1.20.1740.10">
    <property type="entry name" value="Amino acid/polyamine transporter I"/>
    <property type="match status" value="1"/>
</dbReference>
<evidence type="ECO:0000256" key="1">
    <source>
        <dbReference type="ARBA" id="ARBA00004651"/>
    </source>
</evidence>
<gene>
    <name evidence="10" type="ORF">LZ518_06310</name>
</gene>
<feature type="transmembrane region" description="Helical" evidence="9">
    <location>
        <begin position="385"/>
        <end position="402"/>
    </location>
</feature>
<comment type="similarity">
    <text evidence="2">Belongs to the amino acid-polyamine-organocation (APC) superfamily. Basic amino acid/polyamine antiporter (APA) (TC 2.A.3.2) family.</text>
</comment>
<evidence type="ECO:0000256" key="8">
    <source>
        <dbReference type="ARBA" id="ARBA00045636"/>
    </source>
</evidence>
<evidence type="ECO:0000256" key="3">
    <source>
        <dbReference type="ARBA" id="ARBA00021069"/>
    </source>
</evidence>
<evidence type="ECO:0000256" key="2">
    <source>
        <dbReference type="ARBA" id="ARBA00008220"/>
    </source>
</evidence>
<evidence type="ECO:0000313" key="10">
    <source>
        <dbReference type="EMBL" id="MCL6740745.1"/>
    </source>
</evidence>
<evidence type="ECO:0000256" key="5">
    <source>
        <dbReference type="ARBA" id="ARBA00022692"/>
    </source>
</evidence>
<evidence type="ECO:0000256" key="6">
    <source>
        <dbReference type="ARBA" id="ARBA00022989"/>
    </source>
</evidence>
<organism evidence="10 11">
    <name type="scientific">Sphingomonas brevis</name>
    <dbReference type="NCBI Taxonomy" id="2908206"/>
    <lineage>
        <taxon>Bacteria</taxon>
        <taxon>Pseudomonadati</taxon>
        <taxon>Pseudomonadota</taxon>
        <taxon>Alphaproteobacteria</taxon>
        <taxon>Sphingomonadales</taxon>
        <taxon>Sphingomonadaceae</taxon>
        <taxon>Sphingomonas</taxon>
    </lineage>
</organism>
<evidence type="ECO:0000256" key="4">
    <source>
        <dbReference type="ARBA" id="ARBA00022475"/>
    </source>
</evidence>
<evidence type="ECO:0000256" key="9">
    <source>
        <dbReference type="SAM" id="Phobius"/>
    </source>
</evidence>
<dbReference type="PANTHER" id="PTHR42770:SF18">
    <property type="entry name" value="ARGININE_AGMATINE ANTIPORTER"/>
    <property type="match status" value="1"/>
</dbReference>
<dbReference type="Pfam" id="PF13520">
    <property type="entry name" value="AA_permease_2"/>
    <property type="match status" value="1"/>
</dbReference>
<name>A0ABT0S8N0_9SPHN</name>
<dbReference type="EMBL" id="JAMGBB010000001">
    <property type="protein sequence ID" value="MCL6740745.1"/>
    <property type="molecule type" value="Genomic_DNA"/>
</dbReference>
<feature type="transmembrane region" description="Helical" evidence="9">
    <location>
        <begin position="194"/>
        <end position="215"/>
    </location>
</feature>
<feature type="transmembrane region" description="Helical" evidence="9">
    <location>
        <begin position="157"/>
        <end position="174"/>
    </location>
</feature>
<feature type="transmembrane region" description="Helical" evidence="9">
    <location>
        <begin position="227"/>
        <end position="250"/>
    </location>
</feature>
<keyword evidence="7 9" id="KW-0472">Membrane</keyword>
<dbReference type="InterPro" id="IPR002293">
    <property type="entry name" value="AA/rel_permease1"/>
</dbReference>
<keyword evidence="4" id="KW-1003">Cell membrane</keyword>
<feature type="transmembrane region" description="Helical" evidence="9">
    <location>
        <begin position="408"/>
        <end position="428"/>
    </location>
</feature>
<proteinExistence type="inferred from homology"/>
<feature type="transmembrane region" description="Helical" evidence="9">
    <location>
        <begin position="12"/>
        <end position="31"/>
    </location>
</feature>
<feature type="transmembrane region" description="Helical" evidence="9">
    <location>
        <begin position="43"/>
        <end position="64"/>
    </location>
</feature>
<dbReference type="PIRSF" id="PIRSF006060">
    <property type="entry name" value="AA_transporter"/>
    <property type="match status" value="1"/>
</dbReference>
<feature type="transmembrane region" description="Helical" evidence="9">
    <location>
        <begin position="85"/>
        <end position="112"/>
    </location>
</feature>
<keyword evidence="11" id="KW-1185">Reference proteome</keyword>
<dbReference type="Proteomes" id="UP001165383">
    <property type="component" value="Unassembled WGS sequence"/>
</dbReference>
<dbReference type="RefSeq" id="WP_249915164.1">
    <property type="nucleotide sequence ID" value="NZ_JAMGBB010000001.1"/>
</dbReference>
<evidence type="ECO:0000313" key="11">
    <source>
        <dbReference type="Proteomes" id="UP001165383"/>
    </source>
</evidence>
<sequence length="449" mass="46563">MNEASEVRQLGFWMCLALVVGNMIGSGIFLLPANLAPYGMNAIWGWGITIAGAMCLATVFAALAKAMPDAGGPYDYVSRSLGAPPAFFVMWSYWISTWVTNSAIAIAAVSYLSSLAPGAFANPVVPALSAIAFVALFTAVACTGAQVSGRVQIMTSVLKIMPLIAAMVIALIVIGGGDQPAEFAPMPVTPPSIAAAAALTLWAMLGFECATVPAGRVQRPERTIPRATLIGTLAVGLIYLAASSAVFLLLPADVAAKSPAPFAALVGSFWGPTAATFVVFFAAISCLGALNGWVLLQGEVPLTLARRGVFPQWFGKVNSRGMPVRAQILGSTLSSLLVAANYTKGLTQLFAFMALLATVATLVLYLVAAVGALRLMVAGKMPGGIMLVVALVGAIYSVWTFYGAGTEASLWGLLLLMTGIPVLLWMRFNSLVASQERATSPAAPPGSLP</sequence>
<protein>
    <recommendedName>
        <fullName evidence="3">Arginine/agmatine antiporter</fullName>
    </recommendedName>
</protein>
<comment type="caution">
    <text evidence="10">The sequence shown here is derived from an EMBL/GenBank/DDBJ whole genome shotgun (WGS) entry which is preliminary data.</text>
</comment>
<keyword evidence="6 9" id="KW-1133">Transmembrane helix</keyword>
<feature type="transmembrane region" description="Helical" evidence="9">
    <location>
        <begin position="270"/>
        <end position="296"/>
    </location>
</feature>
<feature type="transmembrane region" description="Helical" evidence="9">
    <location>
        <begin position="124"/>
        <end position="145"/>
    </location>
</feature>
<dbReference type="PANTHER" id="PTHR42770">
    <property type="entry name" value="AMINO ACID TRANSPORTER-RELATED"/>
    <property type="match status" value="1"/>
</dbReference>
<feature type="transmembrane region" description="Helical" evidence="9">
    <location>
        <begin position="349"/>
        <end position="373"/>
    </location>
</feature>
<evidence type="ECO:0000256" key="7">
    <source>
        <dbReference type="ARBA" id="ARBA00023136"/>
    </source>
</evidence>
<comment type="subcellular location">
    <subcellularLocation>
        <location evidence="1">Cell membrane</location>
        <topology evidence="1">Multi-pass membrane protein</topology>
    </subcellularLocation>
</comment>
<dbReference type="InterPro" id="IPR050367">
    <property type="entry name" value="APC_superfamily"/>
</dbReference>
<reference evidence="10" key="1">
    <citation type="submission" date="2022-05" db="EMBL/GenBank/DDBJ databases">
        <authorList>
            <person name="Jo J.-H."/>
            <person name="Im W.-T."/>
        </authorList>
    </citation>
    <scope>NUCLEOTIDE SEQUENCE</scope>
    <source>
        <strain evidence="10">RB56-2</strain>
    </source>
</reference>
<comment type="function">
    <text evidence="8">Major component of the acid-resistance (AR) system allowing enteric pathogens to survive the acidic environment in the stomach. Exchanges extracellular arginine for its intracellular decarboxylation product agmatine (Agm) thereby expelling intracellular protons. Probably undergoes several conformational states in order to translocate the substrate across the membrane; keeps the substrate accessible to only 1 side of the membrane at a time by opening and closing 3 membrane-internal gates.</text>
</comment>
<keyword evidence="5 9" id="KW-0812">Transmembrane</keyword>